<protein>
    <recommendedName>
        <fullName evidence="1">Endonuclease/exonuclease/phosphatase domain-containing protein</fullName>
    </recommendedName>
</protein>
<evidence type="ECO:0000313" key="2">
    <source>
        <dbReference type="EMBL" id="KKZ75450.1"/>
    </source>
</evidence>
<comment type="caution">
    <text evidence="2">The sequence shown here is derived from an EMBL/GenBank/DDBJ whole genome shotgun (WGS) entry which is preliminary data.</text>
</comment>
<dbReference type="Proteomes" id="UP000265325">
    <property type="component" value="Unassembled WGS sequence"/>
</dbReference>
<proteinExistence type="predicted"/>
<keyword evidence="3" id="KW-1185">Reference proteome</keyword>
<dbReference type="InterPro" id="IPR036691">
    <property type="entry name" value="Endo/exonu/phosph_ase_sf"/>
</dbReference>
<dbReference type="Pfam" id="PF03372">
    <property type="entry name" value="Exo_endo_phos"/>
    <property type="match status" value="1"/>
</dbReference>
<dbReference type="SUPFAM" id="SSF56219">
    <property type="entry name" value="DNase I-like"/>
    <property type="match status" value="1"/>
</dbReference>
<evidence type="ECO:0000259" key="1">
    <source>
        <dbReference type="Pfam" id="PF03372"/>
    </source>
</evidence>
<reference evidence="2 3" key="1">
    <citation type="submission" date="2015-05" db="EMBL/GenBank/DDBJ databases">
        <title>Draft Genome assembly of Streptomyces showdoensis.</title>
        <authorList>
            <person name="Thapa K.K."/>
            <person name="Metsa-Ketela M."/>
        </authorList>
    </citation>
    <scope>NUCLEOTIDE SEQUENCE [LARGE SCALE GENOMIC DNA]</scope>
    <source>
        <strain evidence="2 3">ATCC 15227</strain>
    </source>
</reference>
<dbReference type="AlphaFoldDB" id="A0A2P2GVD1"/>
<gene>
    <name evidence="2" type="ORF">VO63_02405</name>
</gene>
<evidence type="ECO:0000313" key="3">
    <source>
        <dbReference type="Proteomes" id="UP000265325"/>
    </source>
</evidence>
<feature type="domain" description="Endonuclease/exonuclease/phosphatase" evidence="1">
    <location>
        <begin position="25"/>
        <end position="286"/>
    </location>
</feature>
<name>A0A2P2GVD1_STREW</name>
<sequence>MAAVLLPATAAQAETPAPRSYTVWQWNVAGNTIHDGSTTDGMVTQAAASVVSRSADFAAFNELCQGQYSALVDELRAKGWPQDAQNFARFEPSRQAGDPAVCKGEAFGNALFSKRPLGGAARFALPDDGSAEKRNLLCAPLTDGTATRFCTTHITTSQSFNVAQLEFVRQKLEDYHAAGETALIAGDFNAQPNYGRLNSYYAASLDTPNNRNNTGQYRELDDDDAGNCPGYGEWTAEGTPGTTPPCGGYAKIDHIFVRESALAGPYSADSLAISTSCTGGAACSDHRILVGTVTVK</sequence>
<dbReference type="InterPro" id="IPR005135">
    <property type="entry name" value="Endo/exonuclease/phosphatase"/>
</dbReference>
<dbReference type="Gene3D" id="3.60.10.10">
    <property type="entry name" value="Endonuclease/exonuclease/phosphatase"/>
    <property type="match status" value="1"/>
</dbReference>
<accession>A0A2P2GVD1</accession>
<dbReference type="EMBL" id="LAQS01000003">
    <property type="protein sequence ID" value="KKZ75450.1"/>
    <property type="molecule type" value="Genomic_DNA"/>
</dbReference>
<dbReference type="GO" id="GO:0003824">
    <property type="term" value="F:catalytic activity"/>
    <property type="evidence" value="ECO:0007669"/>
    <property type="project" value="InterPro"/>
</dbReference>
<organism evidence="2 3">
    <name type="scientific">Streptomyces showdoensis</name>
    <dbReference type="NCBI Taxonomy" id="68268"/>
    <lineage>
        <taxon>Bacteria</taxon>
        <taxon>Bacillati</taxon>
        <taxon>Actinomycetota</taxon>
        <taxon>Actinomycetes</taxon>
        <taxon>Kitasatosporales</taxon>
        <taxon>Streptomycetaceae</taxon>
        <taxon>Streptomyces</taxon>
    </lineage>
</organism>